<dbReference type="AlphaFoldDB" id="A0A0A9BA22"/>
<accession>A0A0A9BA22</accession>
<name>A0A0A9BA22_ARUDO</name>
<protein>
    <submittedName>
        <fullName evidence="1">Uncharacterized protein</fullName>
    </submittedName>
</protein>
<organism evidence="1">
    <name type="scientific">Arundo donax</name>
    <name type="common">Giant reed</name>
    <name type="synonym">Donax arundinaceus</name>
    <dbReference type="NCBI Taxonomy" id="35708"/>
    <lineage>
        <taxon>Eukaryota</taxon>
        <taxon>Viridiplantae</taxon>
        <taxon>Streptophyta</taxon>
        <taxon>Embryophyta</taxon>
        <taxon>Tracheophyta</taxon>
        <taxon>Spermatophyta</taxon>
        <taxon>Magnoliopsida</taxon>
        <taxon>Liliopsida</taxon>
        <taxon>Poales</taxon>
        <taxon>Poaceae</taxon>
        <taxon>PACMAD clade</taxon>
        <taxon>Arundinoideae</taxon>
        <taxon>Arundineae</taxon>
        <taxon>Arundo</taxon>
    </lineage>
</organism>
<sequence length="46" mass="5400">MHVYAQECRSNKVGSLYYMSKKAMIMVKPKQKKNQIHQPPTYNTKA</sequence>
<proteinExistence type="predicted"/>
<dbReference type="EMBL" id="GBRH01241768">
    <property type="protein sequence ID" value="JAD56127.1"/>
    <property type="molecule type" value="Transcribed_RNA"/>
</dbReference>
<reference evidence="1" key="1">
    <citation type="submission" date="2014-09" db="EMBL/GenBank/DDBJ databases">
        <authorList>
            <person name="Magalhaes I.L.F."/>
            <person name="Oliveira U."/>
            <person name="Santos F.R."/>
            <person name="Vidigal T.H.D.A."/>
            <person name="Brescovit A.D."/>
            <person name="Santos A.J."/>
        </authorList>
    </citation>
    <scope>NUCLEOTIDE SEQUENCE</scope>
    <source>
        <tissue evidence="1">Shoot tissue taken approximately 20 cm above the soil surface</tissue>
    </source>
</reference>
<reference evidence="1" key="2">
    <citation type="journal article" date="2015" name="Data Brief">
        <title>Shoot transcriptome of the giant reed, Arundo donax.</title>
        <authorList>
            <person name="Barrero R.A."/>
            <person name="Guerrero F.D."/>
            <person name="Moolhuijzen P."/>
            <person name="Goolsby J.A."/>
            <person name="Tidwell J."/>
            <person name="Bellgard S.E."/>
            <person name="Bellgard M.I."/>
        </authorList>
    </citation>
    <scope>NUCLEOTIDE SEQUENCE</scope>
    <source>
        <tissue evidence="1">Shoot tissue taken approximately 20 cm above the soil surface</tissue>
    </source>
</reference>
<evidence type="ECO:0000313" key="1">
    <source>
        <dbReference type="EMBL" id="JAD56127.1"/>
    </source>
</evidence>